<organism evidence="3 4">
    <name type="scientific">Acidovorax cavernicola</name>
    <dbReference type="NCBI Taxonomy" id="1675792"/>
    <lineage>
        <taxon>Bacteria</taxon>
        <taxon>Pseudomonadati</taxon>
        <taxon>Pseudomonadota</taxon>
        <taxon>Betaproteobacteria</taxon>
        <taxon>Burkholderiales</taxon>
        <taxon>Comamonadaceae</taxon>
        <taxon>Acidovorax</taxon>
    </lineage>
</organism>
<evidence type="ECO:0000313" key="4">
    <source>
        <dbReference type="Proteomes" id="UP000265619"/>
    </source>
</evidence>
<dbReference type="RefSeq" id="WP_119556228.1">
    <property type="nucleotide sequence ID" value="NZ_QXMN01000029.1"/>
</dbReference>
<protein>
    <submittedName>
        <fullName evidence="3">DUF1446 domain-containing protein</fullName>
    </submittedName>
</protein>
<dbReference type="InterPro" id="IPR056362">
    <property type="entry name" value="AtuA-like_ferredoxin_dom"/>
</dbReference>
<dbReference type="Proteomes" id="UP000265619">
    <property type="component" value="Unassembled WGS sequence"/>
</dbReference>
<dbReference type="Pfam" id="PF07287">
    <property type="entry name" value="AtuA"/>
    <property type="match status" value="1"/>
</dbReference>
<dbReference type="Pfam" id="PF23544">
    <property type="entry name" value="AtuA_ferredoxin"/>
    <property type="match status" value="1"/>
</dbReference>
<gene>
    <name evidence="3" type="ORF">D3H34_21235</name>
</gene>
<dbReference type="OrthoDB" id="9763456at2"/>
<evidence type="ECO:0000313" key="3">
    <source>
        <dbReference type="EMBL" id="RIX76799.1"/>
    </source>
</evidence>
<feature type="domain" description="Acyclic terpene utilisation N-terminal" evidence="1">
    <location>
        <begin position="9"/>
        <end position="451"/>
    </location>
</feature>
<sequence length="601" mass="63706">MDKRKNKTVKIGGACAFIGDSILGPRQLVDVPGMQYLVFDYLAEMTLSSFAQARKIDPAQGYATDFIDVTLREILPACTQRGIRLVANAGGLNPRGCAARIEALARTLGCPLKVAFVEGDDCLPLLPALEAEDTRDFYSGTPMPPGIDSANVYLGAQPIARALAMGADIVVTGRIVDSATTLGVLMHEFGWSADDHDRLAAGSLAGHILECGAQATGGIFTDWAEVPDWENIGYPYVECSADGGFVVAKPEGTGGLVTPATVSEQILYEVGDPARYVLPDVVCDFTQVTAVTVGPDRVRVQGARGLPPPPTYKLSATYQQGYRCIAQVSVFGADALDKARRTGHALLGRVQGMLHAQGLGDFDKTLVGVIGAEDSYGPHATASGLREAVARVAVTHRDKAALELFSREARAPGVSFAPGSTSGSALTLNGRAAVEPRYRLFSCLVRKDRLPAPRVVIGEREERVEIPCRDAVPLDAPRVKAGTAETTAATPPSAGDIATVPLITLAYGRSGDKGDTSNIAIIARRPEDLPLLHRELTPERVRAYLGHLVHGEVTRYDVPGLHALNFLMTQALDGGGPTSLRPDPMGKGMAQLLLGMPVATR</sequence>
<comment type="caution">
    <text evidence="3">The sequence shown here is derived from an EMBL/GenBank/DDBJ whole genome shotgun (WGS) entry which is preliminary data.</text>
</comment>
<dbReference type="PANTHER" id="PTHR47708:SF2">
    <property type="entry name" value="SI:CH73-132F6.5"/>
    <property type="match status" value="1"/>
</dbReference>
<dbReference type="InterPro" id="IPR010839">
    <property type="entry name" value="AtuA_N"/>
</dbReference>
<dbReference type="PANTHER" id="PTHR47708">
    <property type="match status" value="1"/>
</dbReference>
<keyword evidence="4" id="KW-1185">Reference proteome</keyword>
<evidence type="ECO:0000259" key="1">
    <source>
        <dbReference type="Pfam" id="PF07287"/>
    </source>
</evidence>
<dbReference type="AlphaFoldDB" id="A0A9X8D2E0"/>
<name>A0A9X8D2E0_9BURK</name>
<evidence type="ECO:0000259" key="2">
    <source>
        <dbReference type="Pfam" id="PF23544"/>
    </source>
</evidence>
<dbReference type="EMBL" id="QXMN01000029">
    <property type="protein sequence ID" value="RIX76799.1"/>
    <property type="molecule type" value="Genomic_DNA"/>
</dbReference>
<accession>A0A9X8D2E0</accession>
<feature type="domain" description="AtuA-like ferredoxin-fold" evidence="2">
    <location>
        <begin position="500"/>
        <end position="598"/>
    </location>
</feature>
<reference evidence="3 4" key="1">
    <citation type="submission" date="2018-09" db="EMBL/GenBank/DDBJ databases">
        <title>Acidovorax cavernicola nov. sp. isolated from Gruta de las Maravillas (Aracena, Spain).</title>
        <authorList>
            <person name="Jurado V."/>
            <person name="Gutierrez-Patricio S."/>
            <person name="Gonzalez-Pimentel J.L."/>
            <person name="Miller A.Z."/>
            <person name="Laiz L."/>
            <person name="Saiz-Jimenez C."/>
        </authorList>
    </citation>
    <scope>NUCLEOTIDE SEQUENCE [LARGE SCALE GENOMIC DNA]</scope>
    <source>
        <strain evidence="3 4">1011MAR4D40.2</strain>
    </source>
</reference>
<proteinExistence type="predicted"/>